<sequence length="133" mass="15071">MNNFVIRTFQENDFDVIKSLLEQEGWDNLAGKSQETIQALLNSDPALVALDGNDVIGYLRGLTDGAITLYICEVLVMENYRKLGIGQQLINLAHECYPSTRIEMLATSASQEYYTNRGFRRFHGFRKSAEESV</sequence>
<dbReference type="InterPro" id="IPR000182">
    <property type="entry name" value="GNAT_dom"/>
</dbReference>
<dbReference type="InterPro" id="IPR016181">
    <property type="entry name" value="Acyl_CoA_acyltransferase"/>
</dbReference>
<proteinExistence type="predicted"/>
<protein>
    <submittedName>
        <fullName evidence="2">GNAT family N-acetyltransferase</fullName>
    </submittedName>
</protein>
<dbReference type="RefSeq" id="WP_245034999.1">
    <property type="nucleotide sequence ID" value="NZ_CP095075.1"/>
</dbReference>
<dbReference type="Pfam" id="PF13508">
    <property type="entry name" value="Acetyltransf_7"/>
    <property type="match status" value="1"/>
</dbReference>
<gene>
    <name evidence="2" type="ORF">MUO15_07935</name>
</gene>
<accession>A0ABY4HEP8</accession>
<evidence type="ECO:0000313" key="3">
    <source>
        <dbReference type="Proteomes" id="UP000830326"/>
    </source>
</evidence>
<evidence type="ECO:0000313" key="2">
    <source>
        <dbReference type="EMBL" id="UOR13375.1"/>
    </source>
</evidence>
<dbReference type="Gene3D" id="3.40.630.30">
    <property type="match status" value="1"/>
</dbReference>
<dbReference type="PROSITE" id="PS51186">
    <property type="entry name" value="GNAT"/>
    <property type="match status" value="1"/>
</dbReference>
<keyword evidence="3" id="KW-1185">Reference proteome</keyword>
<dbReference type="SUPFAM" id="SSF55729">
    <property type="entry name" value="Acyl-CoA N-acyltransferases (Nat)"/>
    <property type="match status" value="1"/>
</dbReference>
<feature type="domain" description="N-acetyltransferase" evidence="1">
    <location>
        <begin position="4"/>
        <end position="133"/>
    </location>
</feature>
<dbReference type="EMBL" id="CP095075">
    <property type="protein sequence ID" value="UOR13375.1"/>
    <property type="molecule type" value="Genomic_DNA"/>
</dbReference>
<reference evidence="2" key="1">
    <citation type="submission" date="2022-04" db="EMBL/GenBank/DDBJ databases">
        <title>Halobacillus sp. isolated from saltern.</title>
        <authorList>
            <person name="Won M."/>
            <person name="Lee C.-M."/>
            <person name="Woen H.-Y."/>
            <person name="Kwon S.-W."/>
        </authorList>
    </citation>
    <scope>NUCLEOTIDE SEQUENCE</scope>
    <source>
        <strain evidence="2">SSHM10-5</strain>
    </source>
</reference>
<dbReference type="CDD" id="cd04301">
    <property type="entry name" value="NAT_SF"/>
    <property type="match status" value="1"/>
</dbReference>
<organism evidence="2 3">
    <name type="scientific">Halobacillus amylolyticus</name>
    <dbReference type="NCBI Taxonomy" id="2932259"/>
    <lineage>
        <taxon>Bacteria</taxon>
        <taxon>Bacillati</taxon>
        <taxon>Bacillota</taxon>
        <taxon>Bacilli</taxon>
        <taxon>Bacillales</taxon>
        <taxon>Bacillaceae</taxon>
        <taxon>Halobacillus</taxon>
    </lineage>
</organism>
<evidence type="ECO:0000259" key="1">
    <source>
        <dbReference type="PROSITE" id="PS51186"/>
    </source>
</evidence>
<name>A0ABY4HEP8_9BACI</name>
<dbReference type="Proteomes" id="UP000830326">
    <property type="component" value="Chromosome"/>
</dbReference>